<reference evidence="1" key="1">
    <citation type="submission" date="2023-06" db="EMBL/GenBank/DDBJ databases">
        <authorList>
            <person name="Kurt Z."/>
        </authorList>
    </citation>
    <scope>NUCLEOTIDE SEQUENCE</scope>
</reference>
<sequence>MSKAINVIPAKVTAIENLSNDVYVSTSNDGVASIKVTHVNKSGSNTIDFQKGNIITGGNNNEIRWEIQCLQNSVLSTTNSGLKYTMQFAIKLAYKGFGRYYWKNGFVYFQKATFTKGGSPSAIVSYTLDAPEVICTTAMNSAFPIYETTVIYNGEIKTPEVFRKSMFYQMFLPKDYQETMSQTWFEGDALLFDEFAIPFDEATGKYIEATTAANWDPANHVNRQLIKTSDDKFIWTFRKDFFIPLNMLNRVFNYSNNFYTNTIKKQSLYIDVRTQISKLANCFGSSDVFDDELTGIGIIDLQVVTKTSNVVQNDVAQKSNTIALNGIGVECRGLTAMFTDQIQINDINSKHASIARTALCLELKDQNDKDSTYLHQRFTGMTAKHMLDYKNQLLQAEQSKAILVANFPLHTQDFVFFGNFNIHRGGDDNRLYSSDFQDLQSIRNEIIRSTNMSQQADRGLAPAFSNTFEWLSKYAFTFNSLEQYSMDECTNDIVGDGFNSTGSQSIFYKYNLVEYRNGFRANQVECKTDLTDNAKLRQWNNDANRIRITAYAFYDNLLIYDINNGQIDIKDFQ</sequence>
<evidence type="ECO:0000313" key="2">
    <source>
        <dbReference type="EMBL" id="CAL6094395.1"/>
    </source>
</evidence>
<evidence type="ECO:0000313" key="1">
    <source>
        <dbReference type="EMBL" id="CAI9947964.1"/>
    </source>
</evidence>
<organism evidence="1">
    <name type="scientific">Hexamita inflata</name>
    <dbReference type="NCBI Taxonomy" id="28002"/>
    <lineage>
        <taxon>Eukaryota</taxon>
        <taxon>Metamonada</taxon>
        <taxon>Diplomonadida</taxon>
        <taxon>Hexamitidae</taxon>
        <taxon>Hexamitinae</taxon>
        <taxon>Hexamita</taxon>
    </lineage>
</organism>
<accession>A0AA86UAM8</accession>
<dbReference type="AlphaFoldDB" id="A0AA86UAM8"/>
<proteinExistence type="predicted"/>
<dbReference type="Proteomes" id="UP001642409">
    <property type="component" value="Unassembled WGS sequence"/>
</dbReference>
<keyword evidence="3" id="KW-1185">Reference proteome</keyword>
<comment type="caution">
    <text evidence="1">The sequence shown here is derived from an EMBL/GenBank/DDBJ whole genome shotgun (WGS) entry which is preliminary data.</text>
</comment>
<dbReference type="EMBL" id="CATOUU010000784">
    <property type="protein sequence ID" value="CAI9947964.1"/>
    <property type="molecule type" value="Genomic_DNA"/>
</dbReference>
<dbReference type="EMBL" id="CAXDID020000466">
    <property type="protein sequence ID" value="CAL6094395.1"/>
    <property type="molecule type" value="Genomic_DNA"/>
</dbReference>
<gene>
    <name evidence="1" type="ORF">HINF_LOCUS35609</name>
    <name evidence="2" type="ORF">HINF_LOCUS67448</name>
</gene>
<protein>
    <submittedName>
        <fullName evidence="1">Uncharacterized protein</fullName>
    </submittedName>
</protein>
<reference evidence="2 3" key="2">
    <citation type="submission" date="2024-07" db="EMBL/GenBank/DDBJ databases">
        <authorList>
            <person name="Akdeniz Z."/>
        </authorList>
    </citation>
    <scope>NUCLEOTIDE SEQUENCE [LARGE SCALE GENOMIC DNA]</scope>
</reference>
<name>A0AA86UAM8_9EUKA</name>
<evidence type="ECO:0000313" key="3">
    <source>
        <dbReference type="Proteomes" id="UP001642409"/>
    </source>
</evidence>